<evidence type="ECO:0000256" key="1">
    <source>
        <dbReference type="ARBA" id="ARBA00004123"/>
    </source>
</evidence>
<feature type="region of interest" description="Disordered" evidence="6">
    <location>
        <begin position="224"/>
        <end position="306"/>
    </location>
</feature>
<evidence type="ECO:0000256" key="6">
    <source>
        <dbReference type="SAM" id="MobiDB-lite"/>
    </source>
</evidence>
<keyword evidence="10" id="KW-1185">Reference proteome</keyword>
<feature type="region of interest" description="Disordered" evidence="6">
    <location>
        <begin position="1"/>
        <end position="28"/>
    </location>
</feature>
<feature type="compositionally biased region" description="Low complexity" evidence="6">
    <location>
        <begin position="1"/>
        <end position="18"/>
    </location>
</feature>
<dbReference type="GO" id="GO:0005654">
    <property type="term" value="C:nucleoplasm"/>
    <property type="evidence" value="ECO:0007669"/>
    <property type="project" value="TreeGrafter"/>
</dbReference>
<evidence type="ECO:0000313" key="10">
    <source>
        <dbReference type="Proteomes" id="UP000034291"/>
    </source>
</evidence>
<dbReference type="Proteomes" id="UP000034291">
    <property type="component" value="Unassembled WGS sequence"/>
</dbReference>
<proteinExistence type="predicted"/>
<dbReference type="PANTHER" id="PTHR13383">
    <property type="entry name" value="RIBONUCLEASE H2 SUBUNIT B"/>
    <property type="match status" value="1"/>
</dbReference>
<evidence type="ECO:0000256" key="3">
    <source>
        <dbReference type="ARBA" id="ARBA00023242"/>
    </source>
</evidence>
<dbReference type="AlphaFoldDB" id="A0A0F8WY91"/>
<feature type="compositionally biased region" description="Polar residues" evidence="6">
    <location>
        <begin position="224"/>
        <end position="241"/>
    </location>
</feature>
<feature type="compositionally biased region" description="Basic and acidic residues" evidence="6">
    <location>
        <begin position="243"/>
        <end position="261"/>
    </location>
</feature>
<comment type="function">
    <text evidence="4">Non catalytic subunit of RNase H2, an endonuclease that specifically degrades the RNA of RNA:DNA hybrids. Participates in DNA replication, possibly by mediating the removal of lagging-strand Okazaki fragment RNA primers during DNA replication. Mediates the excision of single ribonucleotides from DNA:RNA duplexes.</text>
</comment>
<dbReference type="Pfam" id="PF17745">
    <property type="entry name" value="Ydr279_N"/>
    <property type="match status" value="1"/>
</dbReference>
<evidence type="ECO:0000256" key="4">
    <source>
        <dbReference type="ARBA" id="ARBA00024778"/>
    </source>
</evidence>
<keyword evidence="3" id="KW-0539">Nucleus</keyword>
<dbReference type="InterPro" id="IPR040456">
    <property type="entry name" value="RNase_H2_suB"/>
</dbReference>
<reference evidence="9 10" key="1">
    <citation type="submission" date="2015-02" db="EMBL/GenBank/DDBJ databases">
        <title>Draft Genome Sequences of Two Closely-Related Aflatoxigenic Aspergillus Species Obtained from the Cote d'Ivoire.</title>
        <authorList>
            <person name="Moore G.G."/>
            <person name="Beltz S.B."/>
            <person name="Mack B.M."/>
        </authorList>
    </citation>
    <scope>NUCLEOTIDE SEQUENCE [LARGE SCALE GENOMIC DNA]</scope>
    <source>
        <strain evidence="9 10">SRRC1468</strain>
    </source>
</reference>
<evidence type="ECO:0000256" key="2">
    <source>
        <dbReference type="ARBA" id="ARBA00019062"/>
    </source>
</evidence>
<gene>
    <name evidence="9" type="ORF">ARAM_001765</name>
</gene>
<dbReference type="Gene3D" id="1.10.20.120">
    <property type="match status" value="1"/>
</dbReference>
<dbReference type="InterPro" id="IPR019024">
    <property type="entry name" value="RNase_H2_suB_wHTH"/>
</dbReference>
<dbReference type="PANTHER" id="PTHR13383:SF11">
    <property type="entry name" value="RIBONUCLEASE H2 SUBUNIT B"/>
    <property type="match status" value="1"/>
</dbReference>
<feature type="domain" description="Rnh202 triple barrel" evidence="8">
    <location>
        <begin position="28"/>
        <end position="108"/>
    </location>
</feature>
<organism evidence="9 10">
    <name type="scientific">Aspergillus rambellii</name>
    <dbReference type="NCBI Taxonomy" id="308745"/>
    <lineage>
        <taxon>Eukaryota</taxon>
        <taxon>Fungi</taxon>
        <taxon>Dikarya</taxon>
        <taxon>Ascomycota</taxon>
        <taxon>Pezizomycotina</taxon>
        <taxon>Eurotiomycetes</taxon>
        <taxon>Eurotiomycetidae</taxon>
        <taxon>Eurotiales</taxon>
        <taxon>Aspergillaceae</taxon>
        <taxon>Aspergillus</taxon>
        <taxon>Aspergillus subgen. Nidulantes</taxon>
    </lineage>
</organism>
<evidence type="ECO:0000259" key="8">
    <source>
        <dbReference type="Pfam" id="PF17745"/>
    </source>
</evidence>
<feature type="compositionally biased region" description="Basic and acidic residues" evidence="6">
    <location>
        <begin position="386"/>
        <end position="416"/>
    </location>
</feature>
<dbReference type="EMBL" id="JZBS01003047">
    <property type="protein sequence ID" value="KKK16312.1"/>
    <property type="molecule type" value="Genomic_DNA"/>
</dbReference>
<feature type="region of interest" description="Disordered" evidence="6">
    <location>
        <begin position="376"/>
        <end position="419"/>
    </location>
</feature>
<dbReference type="InterPro" id="IPR041195">
    <property type="entry name" value="Rnh202_N"/>
</dbReference>
<evidence type="ECO:0000259" key="7">
    <source>
        <dbReference type="Pfam" id="PF09468"/>
    </source>
</evidence>
<name>A0A0F8WY91_9EURO</name>
<evidence type="ECO:0000313" key="9">
    <source>
        <dbReference type="EMBL" id="KKK16312.1"/>
    </source>
</evidence>
<sequence>MRTRASAPPSEPLESSKPTPVKPSKTFILPSSASPDARFITLPNPRTDEPTRYFFCPKLGVYEITVVTTPAQDPRSILYSFTSSSSNNGNNEGAIAKSAELLVATPIDALFFMIPLLAPPSTSAANQGKRLFQPLDDIIDSRDDLSKHLRDILYNETFRETLLRRVDAVCDSVEAGDEKMFRLSEAKLLRELLSKAERMSSQGLPCSLEERFVKQALAMPLMSVSRNDASTNGESSTTSATVAKDEEKESESPEGKDDKETQSTIIATATATASTTSVSTPTSDSTSTSTPTSVTEQLPEQPTCPDSIVRLQRISTALTFLKNSYASPELSAKLDAMLAAPETPIDFEPLHAHLKYLAGLRAEALASRSLGDFSLKRTAEDDDDVAESRAEKKRRKEEEEKKKKAGESRGVRELKKVNTTGMKKMSDFFGKATVAKKKS</sequence>
<dbReference type="CDD" id="cd09270">
    <property type="entry name" value="RNase_H2-B"/>
    <property type="match status" value="1"/>
</dbReference>
<dbReference type="GO" id="GO:0032299">
    <property type="term" value="C:ribonuclease H2 complex"/>
    <property type="evidence" value="ECO:0007669"/>
    <property type="project" value="InterPro"/>
</dbReference>
<comment type="caution">
    <text evidence="9">The sequence shown here is derived from an EMBL/GenBank/DDBJ whole genome shotgun (WGS) entry which is preliminary data.</text>
</comment>
<protein>
    <recommendedName>
        <fullName evidence="2">Ribonuclease H2 subunit B</fullName>
    </recommendedName>
    <alternativeName>
        <fullName evidence="5">Ribonuclease HI subunit B</fullName>
    </alternativeName>
</protein>
<dbReference type="STRING" id="308745.A0A0F8WY91"/>
<feature type="domain" description="Ribonuclease H2 subunit B wHTH" evidence="7">
    <location>
        <begin position="111"/>
        <end position="334"/>
    </location>
</feature>
<comment type="subcellular location">
    <subcellularLocation>
        <location evidence="1">Nucleus</location>
    </subcellularLocation>
</comment>
<dbReference type="OrthoDB" id="29098at2759"/>
<dbReference type="Pfam" id="PF09468">
    <property type="entry name" value="RNase_H2-Ydr279"/>
    <property type="match status" value="1"/>
</dbReference>
<evidence type="ECO:0000256" key="5">
    <source>
        <dbReference type="ARBA" id="ARBA00033464"/>
    </source>
</evidence>
<accession>A0A0F8WY91</accession>
<feature type="compositionally biased region" description="Low complexity" evidence="6">
    <location>
        <begin position="263"/>
        <end position="295"/>
    </location>
</feature>
<dbReference type="GO" id="GO:0006401">
    <property type="term" value="P:RNA catabolic process"/>
    <property type="evidence" value="ECO:0007669"/>
    <property type="project" value="TreeGrafter"/>
</dbReference>